<dbReference type="Proteomes" id="UP000198211">
    <property type="component" value="Unassembled WGS sequence"/>
</dbReference>
<keyword evidence="6" id="KW-0735">Signal-anchor</keyword>
<dbReference type="InterPro" id="IPR029044">
    <property type="entry name" value="Nucleotide-diphossugar_trans"/>
</dbReference>
<dbReference type="Pfam" id="PF11051">
    <property type="entry name" value="Mannosyl_trans3"/>
    <property type="match status" value="1"/>
</dbReference>
<dbReference type="STRING" id="4795.A0A225V2J0"/>
<reference evidence="12" key="1">
    <citation type="submission" date="2017-03" db="EMBL/GenBank/DDBJ databases">
        <title>Phytopthora megakarya and P. palmivora, two closely related causual agents of cacao black pod achieved similar genome size and gene model numbers by different mechanisms.</title>
        <authorList>
            <person name="Ali S."/>
            <person name="Shao J."/>
            <person name="Larry D.J."/>
            <person name="Kronmiller B."/>
            <person name="Shen D."/>
            <person name="Strem M.D."/>
            <person name="Melnick R.L."/>
            <person name="Guiltinan M.J."/>
            <person name="Tyler B.M."/>
            <person name="Meinhardt L.W."/>
            <person name="Bailey B.A."/>
        </authorList>
    </citation>
    <scope>NUCLEOTIDE SEQUENCE [LARGE SCALE GENOMIC DNA]</scope>
    <source>
        <strain evidence="12">zdho120</strain>
    </source>
</reference>
<evidence type="ECO:0000256" key="1">
    <source>
        <dbReference type="ARBA" id="ARBA00004394"/>
    </source>
</evidence>
<keyword evidence="5" id="KW-0812">Transmembrane</keyword>
<dbReference type="PANTHER" id="PTHR31646:SF1">
    <property type="entry name" value="ALPHA-1,2-MANNOSYLTRANSFERASE MNN2"/>
    <property type="match status" value="1"/>
</dbReference>
<evidence type="ECO:0000313" key="11">
    <source>
        <dbReference type="EMBL" id="OWY98956.1"/>
    </source>
</evidence>
<evidence type="ECO:0000256" key="4">
    <source>
        <dbReference type="ARBA" id="ARBA00022679"/>
    </source>
</evidence>
<dbReference type="GO" id="GO:0000139">
    <property type="term" value="C:Golgi membrane"/>
    <property type="evidence" value="ECO:0007669"/>
    <property type="project" value="UniProtKB-SubCell"/>
</dbReference>
<evidence type="ECO:0000256" key="6">
    <source>
        <dbReference type="ARBA" id="ARBA00022968"/>
    </source>
</evidence>
<evidence type="ECO:0000256" key="9">
    <source>
        <dbReference type="ARBA" id="ARBA00023136"/>
    </source>
</evidence>
<dbReference type="SUPFAM" id="SSF53448">
    <property type="entry name" value="Nucleotide-diphospho-sugar transferases"/>
    <property type="match status" value="1"/>
</dbReference>
<keyword evidence="9" id="KW-0472">Membrane</keyword>
<protein>
    <submittedName>
        <fullName evidence="11">Uncharacterized protein</fullName>
    </submittedName>
</protein>
<dbReference type="EMBL" id="NBNE01008918">
    <property type="protein sequence ID" value="OWY98956.1"/>
    <property type="molecule type" value="Genomic_DNA"/>
</dbReference>
<dbReference type="InterPro" id="IPR022751">
    <property type="entry name" value="Alpha_mannosyltransferase"/>
</dbReference>
<sequence>EHESMAIQDLPSGEMRKRSLKCIGWRTTRGCSPEGLWEMEKDQNCSTVVSKGESGYCEVEDVDSGERFRVMRRHCNSLRHGVSFRCDDAQEFVNFRVDAHNKLLAALKPSFYLPNVNESEEILRDGIVMVVYPKLLASAYATIRVLRDVLHCQLPVEIWFRPEEIKADHAKFKPLRHLAVTAGNITFQEINDPQAKRFMAKIHAIYHSTFDRLLFLDADNVPVRNPSFLFQSPEFVKTGAIFWPDFWHPTSTIFGIHENSLLWELMDMPFVDMFEQESGQLIVDRRRHAAPLEMVRFYGRHRPDFFSSLRLVWGDKDLFRLAWLKLDVPFTMIQTPPGMAGVIYDNLFRSDFCGMTMVQHDADGEVLFMHRNQHKLTGKFSDDAREASLHEKTVEAVDVAPAAVESYGDPAIWTHLLRFHKGSSHRNYAIQMFRIDLDFEANQKCYGRRDVHRNPHFYIQEIASLNFSDLENHLRRYALESTQLLSDA</sequence>
<dbReference type="PANTHER" id="PTHR31646">
    <property type="entry name" value="ALPHA-1,2-MANNOSYLTRANSFERASE MNN2"/>
    <property type="match status" value="1"/>
</dbReference>
<dbReference type="GO" id="GO:0046354">
    <property type="term" value="P:mannan biosynthetic process"/>
    <property type="evidence" value="ECO:0007669"/>
    <property type="project" value="TreeGrafter"/>
</dbReference>
<proteinExistence type="inferred from homology"/>
<comment type="similarity">
    <text evidence="3">Belongs to the MNN1/MNT family.</text>
</comment>
<keyword evidence="8" id="KW-0333">Golgi apparatus</keyword>
<evidence type="ECO:0000256" key="7">
    <source>
        <dbReference type="ARBA" id="ARBA00022989"/>
    </source>
</evidence>
<evidence type="ECO:0000256" key="5">
    <source>
        <dbReference type="ARBA" id="ARBA00022692"/>
    </source>
</evidence>
<evidence type="ECO:0000256" key="2">
    <source>
        <dbReference type="ARBA" id="ARBA00004606"/>
    </source>
</evidence>
<dbReference type="GO" id="GO:0000026">
    <property type="term" value="F:alpha-1,2-mannosyltransferase activity"/>
    <property type="evidence" value="ECO:0007669"/>
    <property type="project" value="TreeGrafter"/>
</dbReference>
<comment type="caution">
    <text evidence="11">The sequence shown here is derived from an EMBL/GenBank/DDBJ whole genome shotgun (WGS) entry which is preliminary data.</text>
</comment>
<feature type="non-terminal residue" evidence="11">
    <location>
        <position position="1"/>
    </location>
</feature>
<gene>
    <name evidence="11" type="ORF">PHMEG_00030139</name>
</gene>
<evidence type="ECO:0000313" key="12">
    <source>
        <dbReference type="Proteomes" id="UP000198211"/>
    </source>
</evidence>
<comment type="subcellular location">
    <subcellularLocation>
        <location evidence="10">Endomembrane system</location>
        <topology evidence="10">Single-pass membrane protein</topology>
    </subcellularLocation>
    <subcellularLocation>
        <location evidence="1">Golgi apparatus membrane</location>
    </subcellularLocation>
    <subcellularLocation>
        <location evidence="2">Membrane</location>
        <topology evidence="2">Single-pass type II membrane protein</topology>
    </subcellularLocation>
</comment>
<keyword evidence="7" id="KW-1133">Transmembrane helix</keyword>
<evidence type="ECO:0000256" key="8">
    <source>
        <dbReference type="ARBA" id="ARBA00023034"/>
    </source>
</evidence>
<dbReference type="Gene3D" id="3.90.550.10">
    <property type="entry name" value="Spore Coat Polysaccharide Biosynthesis Protein SpsA, Chain A"/>
    <property type="match status" value="1"/>
</dbReference>
<keyword evidence="12" id="KW-1185">Reference proteome</keyword>
<name>A0A225V2J0_9STRA</name>
<keyword evidence="4" id="KW-0808">Transferase</keyword>
<evidence type="ECO:0000256" key="10">
    <source>
        <dbReference type="ARBA" id="ARBA00037847"/>
    </source>
</evidence>
<evidence type="ECO:0000256" key="3">
    <source>
        <dbReference type="ARBA" id="ARBA00009105"/>
    </source>
</evidence>
<accession>A0A225V2J0</accession>
<organism evidence="11 12">
    <name type="scientific">Phytophthora megakarya</name>
    <dbReference type="NCBI Taxonomy" id="4795"/>
    <lineage>
        <taxon>Eukaryota</taxon>
        <taxon>Sar</taxon>
        <taxon>Stramenopiles</taxon>
        <taxon>Oomycota</taxon>
        <taxon>Peronosporomycetes</taxon>
        <taxon>Peronosporales</taxon>
        <taxon>Peronosporaceae</taxon>
        <taxon>Phytophthora</taxon>
    </lineage>
</organism>
<dbReference type="AlphaFoldDB" id="A0A225V2J0"/>
<dbReference type="OrthoDB" id="430354at2759"/>